<dbReference type="Proteomes" id="UP001642483">
    <property type="component" value="Unassembled WGS sequence"/>
</dbReference>
<evidence type="ECO:0000256" key="6">
    <source>
        <dbReference type="ARBA" id="ARBA00023157"/>
    </source>
</evidence>
<sequence length="315" mass="35082">MDTFRLLVVLLHLWVAQGAMSCDGEHQYVDEEGHCRMCELCPPGFEPKPYQCGFGTRDHLYGCQPCGEETFSTSTGYNFCRTCSPCARWNAELSVKCTKTYDAQCGVCFHGFYRPRKSDGNTDIECHKCASSLNPSCETTNWKHITVVVSVVCAALFIVVLISIVYLAVMRCRRRGNSSKGLSSIEASSNRSSMQEITKCSSSDALIGSFREPLDNNKNLGKEKSKAEMSNHNRGDEMTYSNLPTAQFEQSSVYPDLPTSQFVTPNFMNQARVIVMSENRGAHASSVNTLWEDHHVVDAFDTASVSKQSTTFDQM</sequence>
<keyword evidence="4 11" id="KW-1133">Transmembrane helix</keyword>
<evidence type="ECO:0000256" key="8">
    <source>
        <dbReference type="ARBA" id="ARBA00023180"/>
    </source>
</evidence>
<dbReference type="PROSITE" id="PS00652">
    <property type="entry name" value="TNFR_NGFR_1"/>
    <property type="match status" value="1"/>
</dbReference>
<evidence type="ECO:0000313" key="14">
    <source>
        <dbReference type="EMBL" id="CAK8682352.1"/>
    </source>
</evidence>
<organism evidence="14 15">
    <name type="scientific">Clavelina lepadiformis</name>
    <name type="common">Light-bulb sea squirt</name>
    <name type="synonym">Ascidia lepadiformis</name>
    <dbReference type="NCBI Taxonomy" id="159417"/>
    <lineage>
        <taxon>Eukaryota</taxon>
        <taxon>Metazoa</taxon>
        <taxon>Chordata</taxon>
        <taxon>Tunicata</taxon>
        <taxon>Ascidiacea</taxon>
        <taxon>Aplousobranchia</taxon>
        <taxon>Clavelinidae</taxon>
        <taxon>Clavelina</taxon>
    </lineage>
</organism>
<evidence type="ECO:0000256" key="10">
    <source>
        <dbReference type="SAM" id="MobiDB-lite"/>
    </source>
</evidence>
<reference evidence="14 15" key="1">
    <citation type="submission" date="2024-02" db="EMBL/GenBank/DDBJ databases">
        <authorList>
            <person name="Daric V."/>
            <person name="Darras S."/>
        </authorList>
    </citation>
    <scope>NUCLEOTIDE SEQUENCE [LARGE SCALE GENOMIC DNA]</scope>
</reference>
<dbReference type="PROSITE" id="PS51257">
    <property type="entry name" value="PROKAR_LIPOPROTEIN"/>
    <property type="match status" value="1"/>
</dbReference>
<dbReference type="EMBL" id="CAWYQH010000090">
    <property type="protein sequence ID" value="CAK8682352.1"/>
    <property type="molecule type" value="Genomic_DNA"/>
</dbReference>
<dbReference type="PROSITE" id="PS50050">
    <property type="entry name" value="TNFR_NGFR_2"/>
    <property type="match status" value="1"/>
</dbReference>
<keyword evidence="2 11" id="KW-0812">Transmembrane</keyword>
<feature type="signal peptide" evidence="12">
    <location>
        <begin position="1"/>
        <end position="18"/>
    </location>
</feature>
<evidence type="ECO:0000256" key="2">
    <source>
        <dbReference type="ARBA" id="ARBA00022692"/>
    </source>
</evidence>
<feature type="repeat" description="TNFR-Cys" evidence="9">
    <location>
        <begin position="65"/>
        <end position="105"/>
    </location>
</feature>
<feature type="domain" description="TNFR-Cys" evidence="13">
    <location>
        <begin position="65"/>
        <end position="105"/>
    </location>
</feature>
<evidence type="ECO:0000256" key="4">
    <source>
        <dbReference type="ARBA" id="ARBA00022989"/>
    </source>
</evidence>
<dbReference type="PANTHER" id="PTHR12120">
    <property type="entry name" value="TNFR-CYS DOMAIN-CONTAINING PROTEIN"/>
    <property type="match status" value="1"/>
</dbReference>
<evidence type="ECO:0000256" key="3">
    <source>
        <dbReference type="ARBA" id="ARBA00022737"/>
    </source>
</evidence>
<evidence type="ECO:0000256" key="5">
    <source>
        <dbReference type="ARBA" id="ARBA00023136"/>
    </source>
</evidence>
<keyword evidence="3" id="KW-0677">Repeat</keyword>
<keyword evidence="15" id="KW-1185">Reference proteome</keyword>
<evidence type="ECO:0000256" key="12">
    <source>
        <dbReference type="SAM" id="SignalP"/>
    </source>
</evidence>
<feature type="compositionally biased region" description="Basic and acidic residues" evidence="10">
    <location>
        <begin position="212"/>
        <end position="237"/>
    </location>
</feature>
<gene>
    <name evidence="14" type="ORF">CVLEPA_LOCUS13025</name>
</gene>
<keyword evidence="8" id="KW-0325">Glycoprotein</keyword>
<comment type="caution">
    <text evidence="9">Lacks conserved residue(s) required for the propagation of feature annotation.</text>
</comment>
<dbReference type="InterPro" id="IPR047526">
    <property type="entry name" value="TNR19/27/EDAR"/>
</dbReference>
<evidence type="ECO:0000313" key="15">
    <source>
        <dbReference type="Proteomes" id="UP001642483"/>
    </source>
</evidence>
<dbReference type="Gene3D" id="2.10.50.10">
    <property type="entry name" value="Tumor Necrosis Factor Receptor, subunit A, domain 2"/>
    <property type="match status" value="1"/>
</dbReference>
<protein>
    <recommendedName>
        <fullName evidence="13">TNFR-Cys domain-containing protein</fullName>
    </recommendedName>
</protein>
<comment type="caution">
    <text evidence="14">The sequence shown here is derived from an EMBL/GenBank/DDBJ whole genome shotgun (WGS) entry which is preliminary data.</text>
</comment>
<keyword evidence="7" id="KW-0675">Receptor</keyword>
<evidence type="ECO:0000259" key="13">
    <source>
        <dbReference type="PROSITE" id="PS50050"/>
    </source>
</evidence>
<comment type="subcellular location">
    <subcellularLocation>
        <location evidence="1">Membrane</location>
        <topology evidence="1">Single-pass membrane protein</topology>
    </subcellularLocation>
</comment>
<evidence type="ECO:0000256" key="9">
    <source>
        <dbReference type="PROSITE-ProRule" id="PRU00206"/>
    </source>
</evidence>
<keyword evidence="12" id="KW-0732">Signal</keyword>
<accession>A0ABP0FRU3</accession>
<dbReference type="InterPro" id="IPR001368">
    <property type="entry name" value="TNFR/NGFR_Cys_rich_reg"/>
</dbReference>
<evidence type="ECO:0000256" key="11">
    <source>
        <dbReference type="SAM" id="Phobius"/>
    </source>
</evidence>
<keyword evidence="5 11" id="KW-0472">Membrane</keyword>
<evidence type="ECO:0000256" key="7">
    <source>
        <dbReference type="ARBA" id="ARBA00023170"/>
    </source>
</evidence>
<feature type="chain" id="PRO_5046532751" description="TNFR-Cys domain-containing protein" evidence="12">
    <location>
        <begin position="19"/>
        <end position="315"/>
    </location>
</feature>
<keyword evidence="6" id="KW-1015">Disulfide bond</keyword>
<proteinExistence type="predicted"/>
<feature type="region of interest" description="Disordered" evidence="10">
    <location>
        <begin position="211"/>
        <end position="239"/>
    </location>
</feature>
<dbReference type="PANTHER" id="PTHR12120:SF10">
    <property type="entry name" value="TNFR-CYS DOMAIN-CONTAINING PROTEIN"/>
    <property type="match status" value="1"/>
</dbReference>
<feature type="transmembrane region" description="Helical" evidence="11">
    <location>
        <begin position="145"/>
        <end position="169"/>
    </location>
</feature>
<evidence type="ECO:0000256" key="1">
    <source>
        <dbReference type="ARBA" id="ARBA00004167"/>
    </source>
</evidence>
<name>A0ABP0FRU3_CLALP</name>